<gene>
    <name evidence="1" type="ORF">HERILL_LOCUS6747</name>
</gene>
<protein>
    <submittedName>
        <fullName evidence="1">Uncharacterized protein</fullName>
    </submittedName>
</protein>
<evidence type="ECO:0000313" key="2">
    <source>
        <dbReference type="Proteomes" id="UP000594454"/>
    </source>
</evidence>
<dbReference type="AlphaFoldDB" id="A0A7R8UN14"/>
<name>A0A7R8UN14_HERIL</name>
<keyword evidence="2" id="KW-1185">Reference proteome</keyword>
<accession>A0A7R8UN14</accession>
<dbReference type="EMBL" id="LR899011">
    <property type="protein sequence ID" value="CAD7083816.1"/>
    <property type="molecule type" value="Genomic_DNA"/>
</dbReference>
<dbReference type="InParanoid" id="A0A7R8UN14"/>
<proteinExistence type="predicted"/>
<dbReference type="Proteomes" id="UP000594454">
    <property type="component" value="Chromosome 3"/>
</dbReference>
<reference evidence="1 2" key="1">
    <citation type="submission" date="2020-11" db="EMBL/GenBank/DDBJ databases">
        <authorList>
            <person name="Wallbank WR R."/>
            <person name="Pardo Diaz C."/>
            <person name="Kozak K."/>
            <person name="Martin S."/>
            <person name="Jiggins C."/>
            <person name="Moest M."/>
            <person name="Warren A I."/>
            <person name="Generalovic N T."/>
            <person name="Byers J.R.P. K."/>
            <person name="Montejo-Kovacevich G."/>
            <person name="Yen C E."/>
        </authorList>
    </citation>
    <scope>NUCLEOTIDE SEQUENCE [LARGE SCALE GENOMIC DNA]</scope>
</reference>
<sequence length="125" mass="14707">MIPNLRGPLFLKGHAPKSTVYPEKCPNENAIKFRDIRKQTEEDLYPLCIWYSKLISTTVLILHWLTVAFVRDYEIFQLRHGFYIESLASLHVESETFRLTIVSSTEEMLKDQNKIANTWLHLINK</sequence>
<organism evidence="1 2">
    <name type="scientific">Hermetia illucens</name>
    <name type="common">Black soldier fly</name>
    <dbReference type="NCBI Taxonomy" id="343691"/>
    <lineage>
        <taxon>Eukaryota</taxon>
        <taxon>Metazoa</taxon>
        <taxon>Ecdysozoa</taxon>
        <taxon>Arthropoda</taxon>
        <taxon>Hexapoda</taxon>
        <taxon>Insecta</taxon>
        <taxon>Pterygota</taxon>
        <taxon>Neoptera</taxon>
        <taxon>Endopterygota</taxon>
        <taxon>Diptera</taxon>
        <taxon>Brachycera</taxon>
        <taxon>Stratiomyomorpha</taxon>
        <taxon>Stratiomyidae</taxon>
        <taxon>Hermetiinae</taxon>
        <taxon>Hermetia</taxon>
    </lineage>
</organism>
<evidence type="ECO:0000313" key="1">
    <source>
        <dbReference type="EMBL" id="CAD7083816.1"/>
    </source>
</evidence>